<name>A0A9Q0C8F9_9POAL</name>
<protein>
    <recommendedName>
        <fullName evidence="1">Reverse transcriptase domain-containing protein</fullName>
    </recommendedName>
</protein>
<dbReference type="OrthoDB" id="683846at2759"/>
<dbReference type="PANTHER" id="PTHR33116">
    <property type="entry name" value="REVERSE TRANSCRIPTASE ZINC-BINDING DOMAIN-CONTAINING PROTEIN-RELATED-RELATED"/>
    <property type="match status" value="1"/>
</dbReference>
<dbReference type="Pfam" id="PF13966">
    <property type="entry name" value="zf-RVT"/>
    <property type="match status" value="1"/>
</dbReference>
<comment type="caution">
    <text evidence="2">The sequence shown here is derived from an EMBL/GenBank/DDBJ whole genome shotgun (WGS) entry which is preliminary data.</text>
</comment>
<organism evidence="2 3">
    <name type="scientific">Rhynchospora breviuscula</name>
    <dbReference type="NCBI Taxonomy" id="2022672"/>
    <lineage>
        <taxon>Eukaryota</taxon>
        <taxon>Viridiplantae</taxon>
        <taxon>Streptophyta</taxon>
        <taxon>Embryophyta</taxon>
        <taxon>Tracheophyta</taxon>
        <taxon>Spermatophyta</taxon>
        <taxon>Magnoliopsida</taxon>
        <taxon>Liliopsida</taxon>
        <taxon>Poales</taxon>
        <taxon>Cyperaceae</taxon>
        <taxon>Cyperoideae</taxon>
        <taxon>Rhynchosporeae</taxon>
        <taxon>Rhynchospora</taxon>
    </lineage>
</organism>
<dbReference type="EMBL" id="JAMQYH010000004">
    <property type="protein sequence ID" value="KAJ1689226.1"/>
    <property type="molecule type" value="Genomic_DNA"/>
</dbReference>
<evidence type="ECO:0000313" key="2">
    <source>
        <dbReference type="EMBL" id="KAJ1689226.1"/>
    </source>
</evidence>
<dbReference type="Proteomes" id="UP001151287">
    <property type="component" value="Unassembled WGS sequence"/>
</dbReference>
<dbReference type="Pfam" id="PF00078">
    <property type="entry name" value="RVT_1"/>
    <property type="match status" value="1"/>
</dbReference>
<sequence>MVAKECLSFYHKKRIPAVLLKVDFAKAFDSVSWCFLTNLLVERGFLPLWIAWTLNLLKSSTSVVSVNGACTRSFTHFRGLRQGDPLSPMLFIIMADALNPFIHNASTLLAAPVIIPPRTLQFADDTVIFMEAHPSNLRTIPQIIHFFGELTGLQINKAKSAFISVATSPHLIPTIQALLGIPHKELPITYLGLPLSIRKPRKIHFQPLLDRIQNRLQGWKSRFLSLAGRLTLIKSVITAMPLHFLQVIRLPAWLIKHIDRLRRGFLWRGTDSCKGGHCLVNWDTCCMPKINGGLGIIDLRAQNDALMLKWLWTLISNPNSVWTHLIQDLYGTTDPDSLHNLSLVSPQLKDILNLRSLLNVSTTLINSSQPPILSRRWTSHGRFSAASAYAVLKYAGQTSVFHRHLWKIKAPPKVRVFLWLLIRNKLLTQHNLQKRGWPSIQSCVLCTNHAEETTLHLFSECPFVFNSWQAIVAQFNLPINLSFNEPLWFWLRNRSLLPDDRRSMWDTLWSASCWTIWKHRCSIIFSNKSRNLTSVLMEIELQARRWLTVYS</sequence>
<gene>
    <name evidence="2" type="ORF">LUZ63_013381</name>
</gene>
<proteinExistence type="predicted"/>
<evidence type="ECO:0000313" key="3">
    <source>
        <dbReference type="Proteomes" id="UP001151287"/>
    </source>
</evidence>
<reference evidence="2" key="1">
    <citation type="journal article" date="2022" name="Cell">
        <title>Repeat-based holocentromeres influence genome architecture and karyotype evolution.</title>
        <authorList>
            <person name="Hofstatter P.G."/>
            <person name="Thangavel G."/>
            <person name="Lux T."/>
            <person name="Neumann P."/>
            <person name="Vondrak T."/>
            <person name="Novak P."/>
            <person name="Zhang M."/>
            <person name="Costa L."/>
            <person name="Castellani M."/>
            <person name="Scott A."/>
            <person name="Toegelov H."/>
            <person name="Fuchs J."/>
            <person name="Mata-Sucre Y."/>
            <person name="Dias Y."/>
            <person name="Vanzela A.L.L."/>
            <person name="Huettel B."/>
            <person name="Almeida C.C.S."/>
            <person name="Simkova H."/>
            <person name="Souza G."/>
            <person name="Pedrosa-Harand A."/>
            <person name="Macas J."/>
            <person name="Mayer K.F.X."/>
            <person name="Houben A."/>
            <person name="Marques A."/>
        </authorList>
    </citation>
    <scope>NUCLEOTIDE SEQUENCE</scope>
    <source>
        <strain evidence="2">RhyBre1mFocal</strain>
    </source>
</reference>
<dbReference type="InterPro" id="IPR026960">
    <property type="entry name" value="RVT-Znf"/>
</dbReference>
<dbReference type="InterPro" id="IPR000477">
    <property type="entry name" value="RT_dom"/>
</dbReference>
<dbReference type="InterPro" id="IPR043502">
    <property type="entry name" value="DNA/RNA_pol_sf"/>
</dbReference>
<dbReference type="PANTHER" id="PTHR33116:SF78">
    <property type="entry name" value="OS12G0587133 PROTEIN"/>
    <property type="match status" value="1"/>
</dbReference>
<feature type="domain" description="Reverse transcriptase" evidence="1">
    <location>
        <begin position="1"/>
        <end position="195"/>
    </location>
</feature>
<dbReference type="AlphaFoldDB" id="A0A9Q0C8F9"/>
<evidence type="ECO:0000259" key="1">
    <source>
        <dbReference type="PROSITE" id="PS50878"/>
    </source>
</evidence>
<accession>A0A9Q0C8F9</accession>
<keyword evidence="3" id="KW-1185">Reference proteome</keyword>
<dbReference type="SUPFAM" id="SSF56672">
    <property type="entry name" value="DNA/RNA polymerases"/>
    <property type="match status" value="1"/>
</dbReference>
<dbReference type="PROSITE" id="PS50878">
    <property type="entry name" value="RT_POL"/>
    <property type="match status" value="1"/>
</dbReference>